<dbReference type="InterPro" id="IPR004156">
    <property type="entry name" value="OATP"/>
</dbReference>
<feature type="transmembrane region" description="Helical" evidence="1">
    <location>
        <begin position="56"/>
        <end position="82"/>
    </location>
</feature>
<sequence length="204" mass="23080">MSTRVPNSENSVLRTDFTPVPTKEIDNSELEDDEDTLCGIGSFHPTWLQKFSTPKIFFVNNCILAVFQGAIFSYFVGCLSTIEKRYAFETKVSGIILMAEDVCPIVLGVFLGYFGEFNPETLKLLNRTEYESCDAKEEDDFCEKSPTNTAVSIFFFGVFLKGFSSLAFYTLSTSYMDDIVKKKHSPVYLGKNIHIKLQKLISFL</sequence>
<evidence type="ECO:0000256" key="1">
    <source>
        <dbReference type="SAM" id="Phobius"/>
    </source>
</evidence>
<evidence type="ECO:0000313" key="2">
    <source>
        <dbReference type="EMBL" id="GIY04306.1"/>
    </source>
</evidence>
<dbReference type="PANTHER" id="PTHR11388">
    <property type="entry name" value="ORGANIC ANION TRANSPORTER"/>
    <property type="match status" value="1"/>
</dbReference>
<feature type="transmembrane region" description="Helical" evidence="1">
    <location>
        <begin position="153"/>
        <end position="172"/>
    </location>
</feature>
<reference evidence="2 3" key="1">
    <citation type="submission" date="2021-06" db="EMBL/GenBank/DDBJ databases">
        <title>Caerostris extrusa draft genome.</title>
        <authorList>
            <person name="Kono N."/>
            <person name="Arakawa K."/>
        </authorList>
    </citation>
    <scope>NUCLEOTIDE SEQUENCE [LARGE SCALE GENOMIC DNA]</scope>
</reference>
<dbReference type="Pfam" id="PF03137">
    <property type="entry name" value="OATP"/>
    <property type="match status" value="2"/>
</dbReference>
<feature type="transmembrane region" description="Helical" evidence="1">
    <location>
        <begin position="94"/>
        <end position="115"/>
    </location>
</feature>
<evidence type="ECO:0000313" key="3">
    <source>
        <dbReference type="Proteomes" id="UP001054945"/>
    </source>
</evidence>
<name>A0AAV4Q5B6_CAEEX</name>
<organism evidence="2 3">
    <name type="scientific">Caerostris extrusa</name>
    <name type="common">Bark spider</name>
    <name type="synonym">Caerostris bankana</name>
    <dbReference type="NCBI Taxonomy" id="172846"/>
    <lineage>
        <taxon>Eukaryota</taxon>
        <taxon>Metazoa</taxon>
        <taxon>Ecdysozoa</taxon>
        <taxon>Arthropoda</taxon>
        <taxon>Chelicerata</taxon>
        <taxon>Arachnida</taxon>
        <taxon>Araneae</taxon>
        <taxon>Araneomorphae</taxon>
        <taxon>Entelegynae</taxon>
        <taxon>Araneoidea</taxon>
        <taxon>Araneidae</taxon>
        <taxon>Caerostris</taxon>
    </lineage>
</organism>
<dbReference type="AlphaFoldDB" id="A0AAV4Q5B6"/>
<comment type="caution">
    <text evidence="2">The sequence shown here is derived from an EMBL/GenBank/DDBJ whole genome shotgun (WGS) entry which is preliminary data.</text>
</comment>
<keyword evidence="1" id="KW-0472">Membrane</keyword>
<protein>
    <submittedName>
        <fullName evidence="2">Uncharacterized protein</fullName>
    </submittedName>
</protein>
<dbReference type="Proteomes" id="UP001054945">
    <property type="component" value="Unassembled WGS sequence"/>
</dbReference>
<keyword evidence="1" id="KW-1133">Transmembrane helix</keyword>
<dbReference type="GO" id="GO:0016323">
    <property type="term" value="C:basolateral plasma membrane"/>
    <property type="evidence" value="ECO:0007669"/>
    <property type="project" value="TreeGrafter"/>
</dbReference>
<dbReference type="GO" id="GO:0043252">
    <property type="term" value="P:sodium-independent organic anion transport"/>
    <property type="evidence" value="ECO:0007669"/>
    <property type="project" value="TreeGrafter"/>
</dbReference>
<accession>A0AAV4Q5B6</accession>
<gene>
    <name evidence="2" type="primary">AVEN_235596_1</name>
    <name evidence="2" type="ORF">CEXT_697641</name>
</gene>
<dbReference type="GO" id="GO:0015347">
    <property type="term" value="F:sodium-independent organic anion transmembrane transporter activity"/>
    <property type="evidence" value="ECO:0007669"/>
    <property type="project" value="TreeGrafter"/>
</dbReference>
<keyword evidence="1" id="KW-0812">Transmembrane</keyword>
<dbReference type="EMBL" id="BPLR01005695">
    <property type="protein sequence ID" value="GIY04306.1"/>
    <property type="molecule type" value="Genomic_DNA"/>
</dbReference>
<proteinExistence type="predicted"/>
<keyword evidence="3" id="KW-1185">Reference proteome</keyword>
<dbReference type="PANTHER" id="PTHR11388:SF76">
    <property type="entry name" value="SOLUTE CARRIER ORGANIC ANION TRANSPORTER FAMILY MEMBER"/>
    <property type="match status" value="1"/>
</dbReference>